<dbReference type="EMBL" id="CM004389">
    <property type="protein sequence ID" value="OAY54288.1"/>
    <property type="molecule type" value="Genomic_DNA"/>
</dbReference>
<name>A0A2C9W6J7_MANES</name>
<sequence length="56" mass="6542">MNCFTSSSMQVIRNEELLELFTPSRGLRQRDLLFSYLFVMCIKHLAHGFSNEVFAL</sequence>
<evidence type="ECO:0008006" key="2">
    <source>
        <dbReference type="Google" id="ProtNLM"/>
    </source>
</evidence>
<accession>A0A2C9W6J7</accession>
<protein>
    <recommendedName>
        <fullName evidence="2">Reverse transcriptase domain-containing protein</fullName>
    </recommendedName>
</protein>
<reference evidence="1" key="1">
    <citation type="submission" date="2016-02" db="EMBL/GenBank/DDBJ databases">
        <title>WGS assembly of Manihot esculenta.</title>
        <authorList>
            <person name="Bredeson J.V."/>
            <person name="Prochnik S.E."/>
            <person name="Lyons J.B."/>
            <person name="Schmutz J."/>
            <person name="Grimwood J."/>
            <person name="Vrebalov J."/>
            <person name="Bart R.S."/>
            <person name="Amuge T."/>
            <person name="Ferguson M.E."/>
            <person name="Green R."/>
            <person name="Putnam N."/>
            <person name="Stites J."/>
            <person name="Rounsley S."/>
            <person name="Rokhsar D.S."/>
        </authorList>
    </citation>
    <scope>NUCLEOTIDE SEQUENCE [LARGE SCALE GENOMIC DNA]</scope>
    <source>
        <tissue evidence="1">Leaf</tissue>
    </source>
</reference>
<evidence type="ECO:0000313" key="1">
    <source>
        <dbReference type="EMBL" id="OAY54288.1"/>
    </source>
</evidence>
<proteinExistence type="predicted"/>
<gene>
    <name evidence="1" type="ORF">MANES_03G063000</name>
</gene>
<dbReference type="AlphaFoldDB" id="A0A2C9W6J7"/>
<organism evidence="1">
    <name type="scientific">Manihot esculenta</name>
    <name type="common">Cassava</name>
    <name type="synonym">Jatropha manihot</name>
    <dbReference type="NCBI Taxonomy" id="3983"/>
    <lineage>
        <taxon>Eukaryota</taxon>
        <taxon>Viridiplantae</taxon>
        <taxon>Streptophyta</taxon>
        <taxon>Embryophyta</taxon>
        <taxon>Tracheophyta</taxon>
        <taxon>Spermatophyta</taxon>
        <taxon>Magnoliopsida</taxon>
        <taxon>eudicotyledons</taxon>
        <taxon>Gunneridae</taxon>
        <taxon>Pentapetalae</taxon>
        <taxon>rosids</taxon>
        <taxon>fabids</taxon>
        <taxon>Malpighiales</taxon>
        <taxon>Euphorbiaceae</taxon>
        <taxon>Crotonoideae</taxon>
        <taxon>Manihoteae</taxon>
        <taxon>Manihot</taxon>
    </lineage>
</organism>